<accession>A0A1R3K3W0</accession>
<reference evidence="6" key="1">
    <citation type="submission" date="2013-09" db="EMBL/GenBank/DDBJ databases">
        <title>Corchorus olitorius genome sequencing.</title>
        <authorList>
            <person name="Alam M."/>
            <person name="Haque M.S."/>
            <person name="Islam M.S."/>
            <person name="Emdad E.M."/>
            <person name="Islam M.M."/>
            <person name="Ahmed B."/>
            <person name="Halim A."/>
            <person name="Hossen Q.M.M."/>
            <person name="Hossain M.Z."/>
            <person name="Ahmed R."/>
            <person name="Khan M.M."/>
            <person name="Islam R."/>
            <person name="Rashid M.M."/>
            <person name="Khan S.A."/>
            <person name="Rahman M.S."/>
            <person name="Alam M."/>
            <person name="Yahiya A.S."/>
            <person name="Khan M.S."/>
            <person name="Azam M.S."/>
            <person name="Haque T."/>
            <person name="Lashkar M.Z.H."/>
            <person name="Akhand A.I."/>
            <person name="Morshed G."/>
            <person name="Roy S."/>
            <person name="Uddin K.S."/>
            <person name="Rabeya T."/>
            <person name="Hossain A.S."/>
            <person name="Chowdhury A."/>
            <person name="Snigdha A.R."/>
            <person name="Mortoza M.S."/>
            <person name="Matin S.A."/>
            <person name="Hoque S.M.E."/>
            <person name="Islam M.K."/>
            <person name="Roy D.K."/>
            <person name="Haider R."/>
            <person name="Moosa M.M."/>
            <person name="Elias S.M."/>
            <person name="Hasan A.M."/>
            <person name="Jahan S."/>
            <person name="Shafiuddin M."/>
            <person name="Mahmood N."/>
            <person name="Shommy N.S."/>
        </authorList>
    </citation>
    <scope>NUCLEOTIDE SEQUENCE [LARGE SCALE GENOMIC DNA]</scope>
    <source>
        <strain evidence="6">cv. O-4</strain>
    </source>
</reference>
<dbReference type="CDD" id="cd01837">
    <property type="entry name" value="SGNH_plant_lipase_like"/>
    <property type="match status" value="1"/>
</dbReference>
<evidence type="ECO:0000256" key="1">
    <source>
        <dbReference type="ARBA" id="ARBA00008668"/>
    </source>
</evidence>
<keyword evidence="2" id="KW-0732">Signal</keyword>
<proteinExistence type="inferred from homology"/>
<comment type="similarity">
    <text evidence="1">Belongs to the 'GDSL' lipolytic enzyme family.</text>
</comment>
<dbReference type="InterPro" id="IPR036514">
    <property type="entry name" value="SGNH_hydro_sf"/>
</dbReference>
<dbReference type="InterPro" id="IPR001087">
    <property type="entry name" value="GDSL"/>
</dbReference>
<keyword evidence="6" id="KW-1185">Reference proteome</keyword>
<evidence type="ECO:0000256" key="3">
    <source>
        <dbReference type="ARBA" id="ARBA00022801"/>
    </source>
</evidence>
<dbReference type="GO" id="GO:0016788">
    <property type="term" value="F:hydrolase activity, acting on ester bonds"/>
    <property type="evidence" value="ECO:0007669"/>
    <property type="project" value="InterPro"/>
</dbReference>
<comment type="caution">
    <text evidence="5">The sequence shown here is derived from an EMBL/GenBank/DDBJ whole genome shotgun (WGS) entry which is preliminary data.</text>
</comment>
<dbReference type="EMBL" id="AWUE01014717">
    <property type="protein sequence ID" value="OMP01775.1"/>
    <property type="molecule type" value="Genomic_DNA"/>
</dbReference>
<dbReference type="STRING" id="93759.A0A1R3K3W0"/>
<sequence length="386" mass="42836">MASTFSFVNQYVIVISLLLSTLICNVNGCFTSIFSFGDSISDTGNLLGLQLSGSLNSTHVDFLPYGSTFFHHPTGRASDGRLVIDFIAEALGLPFVRPFFGSKKRESENFQKGVNFAIIGATAIDYAFYEEQSEIDAGPTNISLGAELEYFKKFLTSLCSSDSDCKQLLQNSLILMGEIGGNDYDFAFFRGIKVEEIIREFVPRVIQSIASAINELIELGAVTFLVPGNFPIGCSPAKLTLYQDSNKEDYDPLTGCITWLNQFAEFQNKLLQKELDQIRKLHPHVNIIYVDYYNLLMRFYQSPSQYGFKETLKACCGGGGPYNANPSMICGDPGATNCDDPSSYVSWDGMHYTEATHRWIAKTVLEQLSSLCPPLTMNMHKSVFSS</sequence>
<name>A0A1R3K3W0_9ROSI</name>
<protein>
    <submittedName>
        <fullName evidence="5">Lipase, GDSL</fullName>
    </submittedName>
</protein>
<evidence type="ECO:0000256" key="2">
    <source>
        <dbReference type="ARBA" id="ARBA00022729"/>
    </source>
</evidence>
<dbReference type="AlphaFoldDB" id="A0A1R3K3W0"/>
<dbReference type="InterPro" id="IPR035669">
    <property type="entry name" value="SGNH_plant_lipase-like"/>
</dbReference>
<keyword evidence="3" id="KW-0378">Hydrolase</keyword>
<dbReference type="SUPFAM" id="SSF52266">
    <property type="entry name" value="SGNH hydrolase"/>
    <property type="match status" value="1"/>
</dbReference>
<dbReference type="Proteomes" id="UP000187203">
    <property type="component" value="Unassembled WGS sequence"/>
</dbReference>
<evidence type="ECO:0000313" key="6">
    <source>
        <dbReference type="Proteomes" id="UP000187203"/>
    </source>
</evidence>
<dbReference type="Gene3D" id="3.40.50.1110">
    <property type="entry name" value="SGNH hydrolase"/>
    <property type="match status" value="1"/>
</dbReference>
<dbReference type="Pfam" id="PF00657">
    <property type="entry name" value="Lipase_GDSL"/>
    <property type="match status" value="1"/>
</dbReference>
<keyword evidence="4" id="KW-0325">Glycoprotein</keyword>
<dbReference type="OrthoDB" id="1600564at2759"/>
<dbReference type="PANTHER" id="PTHR22835">
    <property type="entry name" value="ZINC FINGER FYVE DOMAIN CONTAINING PROTEIN"/>
    <property type="match status" value="1"/>
</dbReference>
<gene>
    <name evidence="5" type="ORF">COLO4_11597</name>
</gene>
<evidence type="ECO:0000313" key="5">
    <source>
        <dbReference type="EMBL" id="OMP01775.1"/>
    </source>
</evidence>
<dbReference type="PANTHER" id="PTHR22835:SF683">
    <property type="entry name" value="OS05G0506800 PROTEIN"/>
    <property type="match status" value="1"/>
</dbReference>
<evidence type="ECO:0000256" key="4">
    <source>
        <dbReference type="ARBA" id="ARBA00023180"/>
    </source>
</evidence>
<organism evidence="5 6">
    <name type="scientific">Corchorus olitorius</name>
    <dbReference type="NCBI Taxonomy" id="93759"/>
    <lineage>
        <taxon>Eukaryota</taxon>
        <taxon>Viridiplantae</taxon>
        <taxon>Streptophyta</taxon>
        <taxon>Embryophyta</taxon>
        <taxon>Tracheophyta</taxon>
        <taxon>Spermatophyta</taxon>
        <taxon>Magnoliopsida</taxon>
        <taxon>eudicotyledons</taxon>
        <taxon>Gunneridae</taxon>
        <taxon>Pentapetalae</taxon>
        <taxon>rosids</taxon>
        <taxon>malvids</taxon>
        <taxon>Malvales</taxon>
        <taxon>Malvaceae</taxon>
        <taxon>Grewioideae</taxon>
        <taxon>Apeibeae</taxon>
        <taxon>Corchorus</taxon>
    </lineage>
</organism>